<keyword evidence="3" id="KW-1185">Reference proteome</keyword>
<evidence type="ECO:0000259" key="1">
    <source>
        <dbReference type="Pfam" id="PF02627"/>
    </source>
</evidence>
<dbReference type="GO" id="GO:0051920">
    <property type="term" value="F:peroxiredoxin activity"/>
    <property type="evidence" value="ECO:0007669"/>
    <property type="project" value="InterPro"/>
</dbReference>
<dbReference type="AlphaFoldDB" id="A0A1H3H1M5"/>
<dbReference type="Proteomes" id="UP000199026">
    <property type="component" value="Unassembled WGS sequence"/>
</dbReference>
<evidence type="ECO:0000313" key="2">
    <source>
        <dbReference type="EMBL" id="SDY09426.1"/>
    </source>
</evidence>
<dbReference type="InterPro" id="IPR003779">
    <property type="entry name" value="CMD-like"/>
</dbReference>
<feature type="domain" description="Carboxymuconolactone decarboxylase-like" evidence="1">
    <location>
        <begin position="22"/>
        <end position="104"/>
    </location>
</feature>
<protein>
    <submittedName>
        <fullName evidence="2">Alkylhydroperoxidase AhpD family core domain-containing protein</fullName>
    </submittedName>
</protein>
<dbReference type="InterPro" id="IPR004675">
    <property type="entry name" value="AhpD_core"/>
</dbReference>
<dbReference type="GeneID" id="78122970"/>
<dbReference type="EMBL" id="FNPR01000001">
    <property type="protein sequence ID" value="SDY09426.1"/>
    <property type="molecule type" value="Genomic_DNA"/>
</dbReference>
<dbReference type="Gene3D" id="1.20.1290.10">
    <property type="entry name" value="AhpD-like"/>
    <property type="match status" value="1"/>
</dbReference>
<keyword evidence="2" id="KW-0560">Oxidoreductase</keyword>
<sequence length="111" mass="11867">MTWQAKLDSTRDQLRGLNKTIPDTTRAFGALGKAVKEGGTLDFKTKEFVALGIAVVKQCDACIALHVETLIKSGASRDEVSDVLAMSIQMGGGPAMMYAAKALECFDELAQ</sequence>
<evidence type="ECO:0000313" key="3">
    <source>
        <dbReference type="Proteomes" id="UP000199026"/>
    </source>
</evidence>
<dbReference type="NCBIfam" id="TIGR00778">
    <property type="entry name" value="ahpD_dom"/>
    <property type="match status" value="1"/>
</dbReference>
<organism evidence="2 3">
    <name type="scientific">Lentibacter algarum</name>
    <dbReference type="NCBI Taxonomy" id="576131"/>
    <lineage>
        <taxon>Bacteria</taxon>
        <taxon>Pseudomonadati</taxon>
        <taxon>Pseudomonadota</taxon>
        <taxon>Alphaproteobacteria</taxon>
        <taxon>Rhodobacterales</taxon>
        <taxon>Roseobacteraceae</taxon>
        <taxon>Lentibacter</taxon>
    </lineage>
</organism>
<keyword evidence="2" id="KW-0575">Peroxidase</keyword>
<dbReference type="PANTHER" id="PTHR33930:SF2">
    <property type="entry name" value="BLR3452 PROTEIN"/>
    <property type="match status" value="1"/>
</dbReference>
<reference evidence="2 3" key="1">
    <citation type="submission" date="2016-10" db="EMBL/GenBank/DDBJ databases">
        <authorList>
            <person name="de Groot N.N."/>
        </authorList>
    </citation>
    <scope>NUCLEOTIDE SEQUENCE [LARGE SCALE GENOMIC DNA]</scope>
    <source>
        <strain evidence="2 3">DSM 24677</strain>
    </source>
</reference>
<dbReference type="OrthoDB" id="1683318at2"/>
<dbReference type="Pfam" id="PF02627">
    <property type="entry name" value="CMD"/>
    <property type="match status" value="1"/>
</dbReference>
<accession>A0A1H3H1M5</accession>
<dbReference type="PANTHER" id="PTHR33930">
    <property type="entry name" value="ALKYL HYDROPEROXIDE REDUCTASE AHPD"/>
    <property type="match status" value="1"/>
</dbReference>
<dbReference type="RefSeq" id="WP_089887053.1">
    <property type="nucleotide sequence ID" value="NZ_CALJFH010000024.1"/>
</dbReference>
<dbReference type="SUPFAM" id="SSF69118">
    <property type="entry name" value="AhpD-like"/>
    <property type="match status" value="1"/>
</dbReference>
<gene>
    <name evidence="2" type="ORF">SAMN05444486_101161</name>
</gene>
<dbReference type="InterPro" id="IPR029032">
    <property type="entry name" value="AhpD-like"/>
</dbReference>
<dbReference type="STRING" id="576131.SAMN05444486_101161"/>
<proteinExistence type="predicted"/>
<name>A0A1H3H1M5_9RHOB</name>